<keyword evidence="2" id="KW-1185">Reference proteome</keyword>
<comment type="caution">
    <text evidence="1">The sequence shown here is derived from an EMBL/GenBank/DDBJ whole genome shotgun (WGS) entry which is preliminary data.</text>
</comment>
<accession>A0A422QWR0</accession>
<dbReference type="Proteomes" id="UP000238137">
    <property type="component" value="Unassembled WGS sequence"/>
</dbReference>
<proteinExistence type="predicted"/>
<dbReference type="EMBL" id="PXNQ02000006">
    <property type="protein sequence ID" value="RNF34399.1"/>
    <property type="molecule type" value="Genomic_DNA"/>
</dbReference>
<protein>
    <submittedName>
        <fullName evidence="1">Uncharacterized protein</fullName>
    </submittedName>
</protein>
<dbReference type="AlphaFoldDB" id="A0A422QWR0"/>
<evidence type="ECO:0000313" key="2">
    <source>
        <dbReference type="Proteomes" id="UP000238137"/>
    </source>
</evidence>
<sequence>MVLRMMDSFMVRQTRSVLSMMTTISTGAVAGNKDRIDGRQEEAKKFPPTGWMGVIPFRHVAAKLLQEEHGPDSGPIRSFRIR</sequence>
<reference evidence="1" key="1">
    <citation type="submission" date="2018-05" db="EMBL/GenBank/DDBJ databases">
        <title>Reclassification of Methylarcula marina and Methylarcula terricola as Paracoccus methylarcula sp.nov., comb.nov. and Paracoccus terricola comb.nov.</title>
        <authorList>
            <person name="Shmareva M.N."/>
            <person name="Doronina N.V."/>
            <person name="Vasilenko O.V."/>
            <person name="Tarlachkov S.V."/>
            <person name="Trotsenko Y.A."/>
        </authorList>
    </citation>
    <scope>NUCLEOTIDE SEQUENCE [LARGE SCALE GENOMIC DNA]</scope>
    <source>
        <strain evidence="1">VKM B-2159</strain>
    </source>
</reference>
<gene>
    <name evidence="1" type="ORF">A7A09_010915</name>
</gene>
<evidence type="ECO:0000313" key="1">
    <source>
        <dbReference type="EMBL" id="RNF34399.1"/>
    </source>
</evidence>
<name>A0A422QWR0_9RHOB</name>
<organism evidence="1 2">
    <name type="scientific">Paracoccus methylarcula</name>
    <dbReference type="NCBI Taxonomy" id="72022"/>
    <lineage>
        <taxon>Bacteria</taxon>
        <taxon>Pseudomonadati</taxon>
        <taxon>Pseudomonadota</taxon>
        <taxon>Alphaproteobacteria</taxon>
        <taxon>Rhodobacterales</taxon>
        <taxon>Paracoccaceae</taxon>
        <taxon>Paracoccus</taxon>
    </lineage>
</organism>